<feature type="region of interest" description="Disordered" evidence="5">
    <location>
        <begin position="599"/>
        <end position="622"/>
    </location>
</feature>
<feature type="compositionally biased region" description="Basic and acidic residues" evidence="5">
    <location>
        <begin position="613"/>
        <end position="622"/>
    </location>
</feature>
<organism evidence="7 8">
    <name type="scientific">Camellia sinensis</name>
    <name type="common">Tea plant</name>
    <name type="synonym">Thea sinensis</name>
    <dbReference type="NCBI Taxonomy" id="4442"/>
    <lineage>
        <taxon>Eukaryota</taxon>
        <taxon>Viridiplantae</taxon>
        <taxon>Streptophyta</taxon>
        <taxon>Embryophyta</taxon>
        <taxon>Tracheophyta</taxon>
        <taxon>Spermatophyta</taxon>
        <taxon>Magnoliopsida</taxon>
        <taxon>eudicotyledons</taxon>
        <taxon>Gunneridae</taxon>
        <taxon>Pentapetalae</taxon>
        <taxon>asterids</taxon>
        <taxon>Ericales</taxon>
        <taxon>Theaceae</taxon>
        <taxon>Camellia</taxon>
    </lineage>
</organism>
<dbReference type="InterPro" id="IPR001965">
    <property type="entry name" value="Znf_PHD"/>
</dbReference>
<evidence type="ECO:0000256" key="5">
    <source>
        <dbReference type="SAM" id="MobiDB-lite"/>
    </source>
</evidence>
<keyword evidence="3" id="KW-0862">Zinc</keyword>
<name>A0A7J7IB03_CAMSI</name>
<keyword evidence="2 4" id="KW-0863">Zinc-finger</keyword>
<dbReference type="SMART" id="SM00249">
    <property type="entry name" value="PHD"/>
    <property type="match status" value="3"/>
</dbReference>
<sequence>TSKSKPKPLRIQILNPNSRISPHHLSLSLYSQLQSCPELPSRVPISLSSLVFPNSGMVEGDRESNGVREDCGGGVMEWSGDAMNGFATGVENGVVGDGNSAGLSCNGFRTYKRRRHAKMGSSETKLAEDGKIAADSVNQLQDKTVEPLQDRVSHPRMDSLPSDDCQLIRWRNIVLEQMNQSFCESEGGLQGCIQEALKLHPVSGCRTAAKQPVHSCDDSHKCPSQTGQMVNGTHYGSRGKVGIVSNGSLSESNCTNADLCRCAFIDIVMSEKFAQLCSLLLENFQGIKVDSILDVSIINSRMKEGAYERSPILFHSDMQQLWTKLQKVGADMVSLAKSLSDKSRTSYHEQFLTEESDLQSKLDLTEACGVYKVSVCRRCGEKADGRECLVCDSCEEMYHVSCIEPAIEEIPLKSWYCAKCTVNGIESPHDNCVVCEKLNASRPANNGVGDDDLTNEDTELEENSNGLVEHGLQLSKGGKNIHRCYFCQCVVDNGEKFKVCGHPYCPHKYYHVKCLTPKQLGTYGPCWYCPSCLCRACLTDQDDEKIVLCDVCDHAYHIYCMQPPRDSVPRGKWFCKKCGAGIRQIRKVKKAYKNVQNKLKKSSEDGSGAFENPENKQKESEELINKSGGVDMLLTAAKTLNYEEKMAAIEMKN</sequence>
<reference evidence="8" key="1">
    <citation type="journal article" date="2020" name="Nat. Commun.">
        <title>Genome assembly of wild tea tree DASZ reveals pedigree and selection history of tea varieties.</title>
        <authorList>
            <person name="Zhang W."/>
            <person name="Zhang Y."/>
            <person name="Qiu H."/>
            <person name="Guo Y."/>
            <person name="Wan H."/>
            <person name="Zhang X."/>
            <person name="Scossa F."/>
            <person name="Alseekh S."/>
            <person name="Zhang Q."/>
            <person name="Wang P."/>
            <person name="Xu L."/>
            <person name="Schmidt M.H."/>
            <person name="Jia X."/>
            <person name="Li D."/>
            <person name="Zhu A."/>
            <person name="Guo F."/>
            <person name="Chen W."/>
            <person name="Ni D."/>
            <person name="Usadel B."/>
            <person name="Fernie A.R."/>
            <person name="Wen W."/>
        </authorList>
    </citation>
    <scope>NUCLEOTIDE SEQUENCE [LARGE SCALE GENOMIC DNA]</scope>
    <source>
        <strain evidence="8">cv. G240</strain>
    </source>
</reference>
<dbReference type="AlphaFoldDB" id="A0A7J7IB03"/>
<dbReference type="Proteomes" id="UP000593564">
    <property type="component" value="Unassembled WGS sequence"/>
</dbReference>
<accession>A0A7J7IB03</accession>
<proteinExistence type="predicted"/>
<gene>
    <name evidence="7" type="ORF">HYC85_003321</name>
</gene>
<dbReference type="GO" id="GO:0008270">
    <property type="term" value="F:zinc ion binding"/>
    <property type="evidence" value="ECO:0007669"/>
    <property type="project" value="UniProtKB-KW"/>
</dbReference>
<dbReference type="Gene3D" id="2.30.30.1150">
    <property type="match status" value="1"/>
</dbReference>
<evidence type="ECO:0000259" key="6">
    <source>
        <dbReference type="PROSITE" id="PS50016"/>
    </source>
</evidence>
<dbReference type="InterPro" id="IPR019786">
    <property type="entry name" value="Zinc_finger_PHD-type_CS"/>
</dbReference>
<keyword evidence="8" id="KW-1185">Reference proteome</keyword>
<evidence type="ECO:0000256" key="3">
    <source>
        <dbReference type="ARBA" id="ARBA00022833"/>
    </source>
</evidence>
<evidence type="ECO:0000256" key="4">
    <source>
        <dbReference type="PROSITE-ProRule" id="PRU00146"/>
    </source>
</evidence>
<evidence type="ECO:0000256" key="1">
    <source>
        <dbReference type="ARBA" id="ARBA00022723"/>
    </source>
</evidence>
<evidence type="ECO:0000313" key="7">
    <source>
        <dbReference type="EMBL" id="KAF5962112.1"/>
    </source>
</evidence>
<feature type="domain" description="PHD-type" evidence="6">
    <location>
        <begin position="373"/>
        <end position="423"/>
    </location>
</feature>
<dbReference type="PANTHER" id="PTHR47162:SF9">
    <property type="entry name" value="PHD FINGER PROTEIN EHD3-LIKE"/>
    <property type="match status" value="1"/>
</dbReference>
<keyword evidence="1" id="KW-0479">Metal-binding</keyword>
<dbReference type="PANTHER" id="PTHR47162">
    <property type="entry name" value="OS02G0192300 PROTEIN"/>
    <property type="match status" value="1"/>
</dbReference>
<dbReference type="InterPro" id="IPR011011">
    <property type="entry name" value="Znf_FYVE_PHD"/>
</dbReference>
<feature type="non-terminal residue" evidence="7">
    <location>
        <position position="1"/>
    </location>
</feature>
<dbReference type="PROSITE" id="PS50016">
    <property type="entry name" value="ZF_PHD_2"/>
    <property type="match status" value="2"/>
</dbReference>
<protein>
    <recommendedName>
        <fullName evidence="6">PHD-type domain-containing protein</fullName>
    </recommendedName>
</protein>
<reference evidence="7 8" key="2">
    <citation type="submission" date="2020-07" db="EMBL/GenBank/DDBJ databases">
        <title>Genome assembly of wild tea tree DASZ reveals pedigree and selection history of tea varieties.</title>
        <authorList>
            <person name="Zhang W."/>
        </authorList>
    </citation>
    <scope>NUCLEOTIDE SEQUENCE [LARGE SCALE GENOMIC DNA]</scope>
    <source>
        <strain evidence="8">cv. G240</strain>
        <tissue evidence="7">Leaf</tissue>
    </source>
</reference>
<dbReference type="InterPro" id="IPR013083">
    <property type="entry name" value="Znf_RING/FYVE/PHD"/>
</dbReference>
<dbReference type="PROSITE" id="PS01359">
    <property type="entry name" value="ZF_PHD_1"/>
    <property type="match status" value="1"/>
</dbReference>
<feature type="domain" description="PHD-type" evidence="6">
    <location>
        <begin position="531"/>
        <end position="581"/>
    </location>
</feature>
<dbReference type="Gene3D" id="3.30.40.10">
    <property type="entry name" value="Zinc/RING finger domain, C3HC4 (zinc finger)"/>
    <property type="match status" value="1"/>
</dbReference>
<comment type="caution">
    <text evidence="7">The sequence shown here is derived from an EMBL/GenBank/DDBJ whole genome shotgun (WGS) entry which is preliminary data.</text>
</comment>
<dbReference type="SUPFAM" id="SSF57903">
    <property type="entry name" value="FYVE/PHD zinc finger"/>
    <property type="match status" value="2"/>
</dbReference>
<dbReference type="EMBL" id="JACBKZ010000001">
    <property type="protein sequence ID" value="KAF5962112.1"/>
    <property type="molecule type" value="Genomic_DNA"/>
</dbReference>
<dbReference type="InterPro" id="IPR019787">
    <property type="entry name" value="Znf_PHD-finger"/>
</dbReference>
<evidence type="ECO:0000313" key="8">
    <source>
        <dbReference type="Proteomes" id="UP000593564"/>
    </source>
</evidence>
<evidence type="ECO:0000256" key="2">
    <source>
        <dbReference type="ARBA" id="ARBA00022771"/>
    </source>
</evidence>
<dbReference type="Pfam" id="PF00628">
    <property type="entry name" value="PHD"/>
    <property type="match status" value="2"/>
</dbReference>